<keyword evidence="3" id="KW-1185">Reference proteome</keyword>
<sequence>MYLIKSIVTNPREDSFTRFVLQDLNFQPSSQRFGIFFLTTLHHHTLAVHQMEQDDDSVIQHVTSTNGKRKQHQKDFEEDPRRTEEYPLGTHPSWHEITDILYTNPTLITHNYTCTINPIFLTEPENYPQPENWEDILNFWTVNQIQDTFHAPAFLPHKSHWKGLPDGPKQLSFGERFKSFFPPLEAEFLTSSVWQILKGIGYLKDYHTFLANKSEHDILCLQDGLKAAFDLLECLPDKRTGINSQPWRYHPEKGGPSFIVNAKAYKIRGVGPPKKNTNIPRPRAIATHTRIEALLLADNLNIAFNDAVKHIKGNNRQVQKQDRRSAKHKNKRKPPQKIQRSQGSSANENQEIQPEQLEEDSEE</sequence>
<evidence type="ECO:0000256" key="1">
    <source>
        <dbReference type="SAM" id="MobiDB-lite"/>
    </source>
</evidence>
<reference evidence="2 3" key="1">
    <citation type="submission" date="2014-06" db="EMBL/GenBank/DDBJ databases">
        <title>Evolutionary Origins and Diversification of the Mycorrhizal Mutualists.</title>
        <authorList>
            <consortium name="DOE Joint Genome Institute"/>
            <consortium name="Mycorrhizal Genomics Consortium"/>
            <person name="Kohler A."/>
            <person name="Kuo A."/>
            <person name="Nagy L.G."/>
            <person name="Floudas D."/>
            <person name="Copeland A."/>
            <person name="Barry K.W."/>
            <person name="Cichocki N."/>
            <person name="Veneault-Fourrey C."/>
            <person name="LaButti K."/>
            <person name="Lindquist E.A."/>
            <person name="Lipzen A."/>
            <person name="Lundell T."/>
            <person name="Morin E."/>
            <person name="Murat C."/>
            <person name="Riley R."/>
            <person name="Ohm R."/>
            <person name="Sun H."/>
            <person name="Tunlid A."/>
            <person name="Henrissat B."/>
            <person name="Grigoriev I.V."/>
            <person name="Hibbett D.S."/>
            <person name="Martin F."/>
        </authorList>
    </citation>
    <scope>NUCLEOTIDE SEQUENCE [LARGE SCALE GENOMIC DNA]</scope>
    <source>
        <strain evidence="2 3">SS14</strain>
    </source>
</reference>
<evidence type="ECO:0000313" key="2">
    <source>
        <dbReference type="EMBL" id="KIJ27022.1"/>
    </source>
</evidence>
<feature type="non-terminal residue" evidence="2">
    <location>
        <position position="363"/>
    </location>
</feature>
<dbReference type="EMBL" id="KN837349">
    <property type="protein sequence ID" value="KIJ27022.1"/>
    <property type="molecule type" value="Genomic_DNA"/>
</dbReference>
<feature type="compositionally biased region" description="Polar residues" evidence="1">
    <location>
        <begin position="338"/>
        <end position="353"/>
    </location>
</feature>
<feature type="compositionally biased region" description="Basic and acidic residues" evidence="1">
    <location>
        <begin position="73"/>
        <end position="85"/>
    </location>
</feature>
<dbReference type="AlphaFoldDB" id="A0A0C9UD07"/>
<feature type="region of interest" description="Disordered" evidence="1">
    <location>
        <begin position="63"/>
        <end position="89"/>
    </location>
</feature>
<feature type="region of interest" description="Disordered" evidence="1">
    <location>
        <begin position="313"/>
        <end position="363"/>
    </location>
</feature>
<evidence type="ECO:0000313" key="3">
    <source>
        <dbReference type="Proteomes" id="UP000054279"/>
    </source>
</evidence>
<organism evidence="2 3">
    <name type="scientific">Sphaerobolus stellatus (strain SS14)</name>
    <dbReference type="NCBI Taxonomy" id="990650"/>
    <lineage>
        <taxon>Eukaryota</taxon>
        <taxon>Fungi</taxon>
        <taxon>Dikarya</taxon>
        <taxon>Basidiomycota</taxon>
        <taxon>Agaricomycotina</taxon>
        <taxon>Agaricomycetes</taxon>
        <taxon>Phallomycetidae</taxon>
        <taxon>Geastrales</taxon>
        <taxon>Sphaerobolaceae</taxon>
        <taxon>Sphaerobolus</taxon>
    </lineage>
</organism>
<proteinExistence type="predicted"/>
<dbReference type="Proteomes" id="UP000054279">
    <property type="component" value="Unassembled WGS sequence"/>
</dbReference>
<dbReference type="HOGENOM" id="CLU_011456_0_0_1"/>
<accession>A0A0C9UD07</accession>
<gene>
    <name evidence="2" type="ORF">M422DRAFT_271843</name>
</gene>
<feature type="compositionally biased region" description="Basic residues" evidence="1">
    <location>
        <begin position="325"/>
        <end position="335"/>
    </location>
</feature>
<protein>
    <submittedName>
        <fullName evidence="2">Uncharacterized protein</fullName>
    </submittedName>
</protein>
<feature type="non-terminal residue" evidence="2">
    <location>
        <position position="1"/>
    </location>
</feature>
<name>A0A0C9UD07_SPHS4</name>
<dbReference type="OrthoDB" id="3243290at2759"/>